<dbReference type="Proteomes" id="UP000823388">
    <property type="component" value="Chromosome 3N"/>
</dbReference>
<sequence length="151" mass="16010">MAVRPSVGARRRRWSLVAADPASSRADPVVARRGRAFVWGDAVRASRGGGGGGGCFGRRGWRGRRCGRRCGFGVACGRRGTMTAVGGGAGGAQARPCAETAAAAAACEVQARRLVAAGGSAWGRRRGWLLWAMVAWRWCRRTSVRGLWGRR</sequence>
<keyword evidence="2" id="KW-1185">Reference proteome</keyword>
<name>A0A8T0U8N7_PANVG</name>
<organism evidence="1 2">
    <name type="scientific">Panicum virgatum</name>
    <name type="common">Blackwell switchgrass</name>
    <dbReference type="NCBI Taxonomy" id="38727"/>
    <lineage>
        <taxon>Eukaryota</taxon>
        <taxon>Viridiplantae</taxon>
        <taxon>Streptophyta</taxon>
        <taxon>Embryophyta</taxon>
        <taxon>Tracheophyta</taxon>
        <taxon>Spermatophyta</taxon>
        <taxon>Magnoliopsida</taxon>
        <taxon>Liliopsida</taxon>
        <taxon>Poales</taxon>
        <taxon>Poaceae</taxon>
        <taxon>PACMAD clade</taxon>
        <taxon>Panicoideae</taxon>
        <taxon>Panicodae</taxon>
        <taxon>Paniceae</taxon>
        <taxon>Panicinae</taxon>
        <taxon>Panicum</taxon>
        <taxon>Panicum sect. Hiantes</taxon>
    </lineage>
</organism>
<dbReference type="AlphaFoldDB" id="A0A8T0U8N7"/>
<evidence type="ECO:0000313" key="1">
    <source>
        <dbReference type="EMBL" id="KAG2618185.1"/>
    </source>
</evidence>
<gene>
    <name evidence="1" type="ORF">PVAP13_3NG258237</name>
</gene>
<dbReference type="EMBL" id="CM029042">
    <property type="protein sequence ID" value="KAG2618185.1"/>
    <property type="molecule type" value="Genomic_DNA"/>
</dbReference>
<reference evidence="1" key="1">
    <citation type="submission" date="2020-05" db="EMBL/GenBank/DDBJ databases">
        <title>WGS assembly of Panicum virgatum.</title>
        <authorList>
            <person name="Lovell J.T."/>
            <person name="Jenkins J."/>
            <person name="Shu S."/>
            <person name="Juenger T.E."/>
            <person name="Schmutz J."/>
        </authorList>
    </citation>
    <scope>NUCLEOTIDE SEQUENCE</scope>
    <source>
        <strain evidence="1">AP13</strain>
    </source>
</reference>
<proteinExistence type="predicted"/>
<comment type="caution">
    <text evidence="1">The sequence shown here is derived from an EMBL/GenBank/DDBJ whole genome shotgun (WGS) entry which is preliminary data.</text>
</comment>
<accession>A0A8T0U8N7</accession>
<evidence type="ECO:0000313" key="2">
    <source>
        <dbReference type="Proteomes" id="UP000823388"/>
    </source>
</evidence>
<protein>
    <submittedName>
        <fullName evidence="1">Uncharacterized protein</fullName>
    </submittedName>
</protein>